<protein>
    <submittedName>
        <fullName evidence="2">Uncharacterized protein</fullName>
    </submittedName>
</protein>
<proteinExistence type="predicted"/>
<organism evidence="1 2">
    <name type="scientific">Heterorhabditis bacteriophora</name>
    <name type="common">Entomopathogenic nematode worm</name>
    <dbReference type="NCBI Taxonomy" id="37862"/>
    <lineage>
        <taxon>Eukaryota</taxon>
        <taxon>Metazoa</taxon>
        <taxon>Ecdysozoa</taxon>
        <taxon>Nematoda</taxon>
        <taxon>Chromadorea</taxon>
        <taxon>Rhabditida</taxon>
        <taxon>Rhabditina</taxon>
        <taxon>Rhabditomorpha</taxon>
        <taxon>Strongyloidea</taxon>
        <taxon>Heterorhabditidae</taxon>
        <taxon>Heterorhabditis</taxon>
    </lineage>
</organism>
<keyword evidence="1" id="KW-1185">Reference proteome</keyword>
<dbReference type="Proteomes" id="UP000095283">
    <property type="component" value="Unplaced"/>
</dbReference>
<dbReference type="AlphaFoldDB" id="A0A1I7XL82"/>
<sequence length="296" mass="34308">MIRLVIDSRLSRDSFDVGIPDDILVEAFETKQTLAAVLLNCKSRGEEEIDHSIRFTRDMCEELQWFDNDIVAKMALLDNDSRMPFLIKLSENDNDICSLISVLDFVPKWILNSVKRGEVLDEKRISEAYIGFWKAIMEHEQYTDVHLQKKINVVAVLLLNHLTENNEELNDIPDPRLHDYEVKVPISLILHKVIFKSRVLIRLFKDRLGGLFCSDSLFSPDLDIDSCLIRLGSCVQLAFLSDMESFGGKRHGKERCSEDTKNLLEILRQRVDQVVQNRPSEDMFILQQLRELLEMN</sequence>
<reference evidence="2" key="1">
    <citation type="submission" date="2016-11" db="UniProtKB">
        <authorList>
            <consortium name="WormBaseParasite"/>
        </authorList>
    </citation>
    <scope>IDENTIFICATION</scope>
</reference>
<accession>A0A1I7XL82</accession>
<dbReference type="WBParaSite" id="Hba_18068">
    <property type="protein sequence ID" value="Hba_18068"/>
    <property type="gene ID" value="Hba_18068"/>
</dbReference>
<name>A0A1I7XL82_HETBA</name>
<evidence type="ECO:0000313" key="2">
    <source>
        <dbReference type="WBParaSite" id="Hba_18068"/>
    </source>
</evidence>
<evidence type="ECO:0000313" key="1">
    <source>
        <dbReference type="Proteomes" id="UP000095283"/>
    </source>
</evidence>